<feature type="compositionally biased region" description="Acidic residues" evidence="1">
    <location>
        <begin position="81"/>
        <end position="92"/>
    </location>
</feature>
<feature type="compositionally biased region" description="Polar residues" evidence="1">
    <location>
        <begin position="127"/>
        <end position="138"/>
    </location>
</feature>
<evidence type="ECO:0008006" key="5">
    <source>
        <dbReference type="Google" id="ProtNLM"/>
    </source>
</evidence>
<protein>
    <recommendedName>
        <fullName evidence="5">Integral membrane protein</fullName>
    </recommendedName>
</protein>
<keyword evidence="2" id="KW-0472">Membrane</keyword>
<dbReference type="Proteomes" id="UP001231701">
    <property type="component" value="Chromosome"/>
</dbReference>
<keyword evidence="2" id="KW-1133">Transmembrane helix</keyword>
<dbReference type="SUPFAM" id="SSF54427">
    <property type="entry name" value="NTF2-like"/>
    <property type="match status" value="1"/>
</dbReference>
<sequence length="235" mass="24569">MSDTHVPPRGTGSYPAPGLAPAPGRIRNQALIVIGAPFLLVVALIVVLGTAGGSDSVSPSGGFDGGTLGGAFTGDPFGDGTNDDGTDGDEPYTDAPYTDQPYPDDPYTDQPSTEDPYTDTPYTDEPAQSQEADASDTTPAAGPEATVTAYFEAINDRDFTTAWDLGGKNLDQDYDHFVAGFDTTESDELTVHGTAGETVYVTFTARQTDGSEQTYDGSYTVRDGLIVSAVVQERG</sequence>
<dbReference type="RefSeq" id="WP_031019391.1">
    <property type="nucleotide sequence ID" value="NZ_CP121271.1"/>
</dbReference>
<evidence type="ECO:0000313" key="4">
    <source>
        <dbReference type="Proteomes" id="UP001231701"/>
    </source>
</evidence>
<gene>
    <name evidence="3" type="ORF">P7W03_20560</name>
</gene>
<evidence type="ECO:0000256" key="2">
    <source>
        <dbReference type="SAM" id="Phobius"/>
    </source>
</evidence>
<dbReference type="InterPro" id="IPR032710">
    <property type="entry name" value="NTF2-like_dom_sf"/>
</dbReference>
<feature type="compositionally biased region" description="Low complexity" evidence="1">
    <location>
        <begin position="108"/>
        <end position="126"/>
    </location>
</feature>
<evidence type="ECO:0000313" key="3">
    <source>
        <dbReference type="EMBL" id="WMC87809.1"/>
    </source>
</evidence>
<feature type="region of interest" description="Disordered" evidence="1">
    <location>
        <begin position="67"/>
        <end position="142"/>
    </location>
</feature>
<name>A0AAX3ZKZ0_STRRO</name>
<dbReference type="AlphaFoldDB" id="A0AAX3ZKZ0"/>
<feature type="transmembrane region" description="Helical" evidence="2">
    <location>
        <begin position="30"/>
        <end position="51"/>
    </location>
</feature>
<dbReference type="GeneID" id="90944470"/>
<keyword evidence="2" id="KW-0812">Transmembrane</keyword>
<accession>A0AAX3ZKZ0</accession>
<evidence type="ECO:0000256" key="1">
    <source>
        <dbReference type="SAM" id="MobiDB-lite"/>
    </source>
</evidence>
<reference evidence="3" key="1">
    <citation type="submission" date="2023-03" db="EMBL/GenBank/DDBJ databases">
        <title>Borrelidin-producing and root-colonizing Streptomyces rochei is a potent biopesticide for soil-borne oomycete-caused plant diseases.</title>
        <authorList>
            <person name="Zhou D."/>
            <person name="Wang X."/>
            <person name="Navarro-Munoz J.C."/>
            <person name="Li W."/>
            <person name="Li J."/>
            <person name="Jiu M."/>
            <person name="Deng S."/>
            <person name="Ye Y."/>
            <person name="Daly P."/>
            <person name="Wei L."/>
        </authorList>
    </citation>
    <scope>NUCLEOTIDE SEQUENCE</scope>
    <source>
        <strain evidence="3">JK1</strain>
    </source>
</reference>
<proteinExistence type="predicted"/>
<dbReference type="EMBL" id="CP121271">
    <property type="protein sequence ID" value="WMC87809.1"/>
    <property type="molecule type" value="Genomic_DNA"/>
</dbReference>
<organism evidence="3 4">
    <name type="scientific">Streptomyces rochei</name>
    <name type="common">Streptomyces parvullus</name>
    <dbReference type="NCBI Taxonomy" id="1928"/>
    <lineage>
        <taxon>Bacteria</taxon>
        <taxon>Bacillati</taxon>
        <taxon>Actinomycetota</taxon>
        <taxon>Actinomycetes</taxon>
        <taxon>Kitasatosporales</taxon>
        <taxon>Streptomycetaceae</taxon>
        <taxon>Streptomyces</taxon>
        <taxon>Streptomyces rochei group</taxon>
    </lineage>
</organism>